<gene>
    <name evidence="3" type="ORF">Csp_B21320</name>
</gene>
<feature type="signal peptide" evidence="1">
    <location>
        <begin position="1"/>
        <end position="35"/>
    </location>
</feature>
<feature type="chain" id="PRO_5003003851" description="Oxidoreductase molybdopterin-binding domain-containing protein" evidence="1">
    <location>
        <begin position="36"/>
        <end position="179"/>
    </location>
</feature>
<dbReference type="SUPFAM" id="SSF56524">
    <property type="entry name" value="Oxidoreductase molybdopterin-binding domain"/>
    <property type="match status" value="1"/>
</dbReference>
<feature type="domain" description="Oxidoreductase molybdopterin-binding" evidence="2">
    <location>
        <begin position="78"/>
        <end position="153"/>
    </location>
</feature>
<dbReference type="Pfam" id="PF00174">
    <property type="entry name" value="Oxidored_molyb"/>
    <property type="match status" value="1"/>
</dbReference>
<dbReference type="InterPro" id="IPR000572">
    <property type="entry name" value="OxRdtase_Mopterin-bd_dom"/>
</dbReference>
<evidence type="ECO:0000259" key="2">
    <source>
        <dbReference type="Pfam" id="PF00174"/>
    </source>
</evidence>
<dbReference type="InterPro" id="IPR036374">
    <property type="entry name" value="OxRdtase_Mopterin-bd_sf"/>
</dbReference>
<reference evidence="3" key="1">
    <citation type="journal article" date="2010" name="Nature">
        <title>The Dynamic genome of Hydra.</title>
        <authorList>
            <person name="Chapman J.A."/>
            <person name="Kirkness E.F."/>
            <person name="Simakov O."/>
            <person name="Hampson S.E."/>
            <person name="Mitros T."/>
            <person name="Weinmaier T."/>
            <person name="Rattei T."/>
            <person name="Balasubramanian P.G."/>
            <person name="Borman J."/>
            <person name="Busam D."/>
            <person name="Disbennett K."/>
            <person name="Pfannkoch C."/>
            <person name="Sumin N."/>
            <person name="Sutton G."/>
            <person name="Viswanathan L."/>
            <person name="Walenz B."/>
            <person name="Goodstein D.M."/>
            <person name="Hellsten U."/>
            <person name="Kawashima T."/>
            <person name="Prochnik S.E."/>
            <person name="Putnam N.H."/>
            <person name="Shu S."/>
            <person name="Blumberg B."/>
            <person name="Dana C.E."/>
            <person name="Gee L."/>
            <person name="Kibler D.F."/>
            <person name="Law L."/>
            <person name="Lindgens D."/>
            <person name="Martinez D.E."/>
            <person name="Peng J."/>
            <person name="Wigge P.A."/>
            <person name="Bertulat B."/>
            <person name="Guder C."/>
            <person name="Nakamura Y."/>
            <person name="Ozbek S."/>
            <person name="Watanabe H."/>
            <person name="Khalturin K."/>
            <person name="Hemmrich G."/>
            <person name="Franke A."/>
            <person name="Augustin R."/>
            <person name="Fraune S."/>
            <person name="Hayakawa E."/>
            <person name="Hayakawa S."/>
            <person name="Hirose M."/>
            <person name="Hwang J."/>
            <person name="Ikeo K."/>
            <person name="Nishimiya-Fujisawa C."/>
            <person name="Ogura A."/>
            <person name="Takahashi T."/>
            <person name="Steinmetz P.R."/>
            <person name="Zhang X."/>
            <person name="Aufschnaiter R."/>
            <person name="Eder M.K."/>
            <person name="Gorny A.K."/>
            <person name="Salvenmoser W."/>
            <person name="Heimberg A.M."/>
            <person name="Wheeler B.M."/>
            <person name="Peterson K.J."/>
            <person name="Boettger A."/>
            <person name="Tischler P."/>
            <person name="Wolf A."/>
            <person name="Gojobori T."/>
            <person name="Remington K.A."/>
            <person name="Strausberg R.L."/>
            <person name="Venter J."/>
            <person name="Technau U."/>
            <person name="Hobmayer B."/>
            <person name="Bosch T.C."/>
            <person name="Holstein T.W."/>
            <person name="Fujisawa T."/>
            <person name="Bode H.R."/>
            <person name="David C.N."/>
            <person name="Rokhsar D.S."/>
            <person name="Steele R.E."/>
        </authorList>
    </citation>
    <scope>NUCLEOTIDE SEQUENCE</scope>
</reference>
<dbReference type="Gene3D" id="3.90.420.10">
    <property type="entry name" value="Oxidoreductase, molybdopterin-binding domain"/>
    <property type="match status" value="1"/>
</dbReference>
<organism evidence="3">
    <name type="scientific">Curvibacter symbiont subsp. Hydra magnipapillata</name>
    <dbReference type="NCBI Taxonomy" id="667019"/>
    <lineage>
        <taxon>Bacteria</taxon>
        <taxon>Pseudomonadati</taxon>
        <taxon>Pseudomonadota</taxon>
        <taxon>Betaproteobacteria</taxon>
        <taxon>Burkholderiales</taxon>
        <taxon>Comamonadaceae</taxon>
        <taxon>Curvibacter</taxon>
    </lineage>
</organism>
<name>C9YH82_CURXX</name>
<dbReference type="AlphaFoldDB" id="C9YH82"/>
<proteinExistence type="predicted"/>
<dbReference type="EMBL" id="FN543108">
    <property type="protein sequence ID" value="CBA33895.1"/>
    <property type="molecule type" value="Genomic_DNA"/>
</dbReference>
<keyword evidence="1" id="KW-0732">Signal</keyword>
<protein>
    <recommendedName>
        <fullName evidence="2">Oxidoreductase molybdopterin-binding domain-containing protein</fullName>
    </recommendedName>
</protein>
<evidence type="ECO:0000256" key="1">
    <source>
        <dbReference type="SAM" id="SignalP"/>
    </source>
</evidence>
<accession>C9YH82</accession>
<sequence length="179" mass="19602">MYFVKRSDPMRTLLSRCVMLSLSAVLMVGAASVQALEPAKGKVILTISGKVGEKNSPDAAVFDLAMLEKLPQQKFSAQTPWDKKPIAFQGPLLRDVLAAAKASGTTLKAAALNDYQTTIPADDANKFDVILAYKMNGELIPVRTKGPLFIVYPFDSKAELRSATYYERSAWQLKSLTVE</sequence>
<evidence type="ECO:0000313" key="3">
    <source>
        <dbReference type="EMBL" id="CBA33895.1"/>
    </source>
</evidence>